<accession>A0ABW1VJ30</accession>
<name>A0ABW1VJ30_9MICO</name>
<sequence length="101" mass="10227">MSVETGSVGKAWRSVAPIWLLGALGIVVVAVVDAEHRLAGIGLTLAVCTVTTLVVQLATRRKEGFVDRITMSVIGAVVLLAVATVVFALVAASTGAALVTG</sequence>
<organism evidence="2 3">
    <name type="scientific">Luethyella okanaganae</name>
    <dbReference type="NCBI Taxonomy" id="69372"/>
    <lineage>
        <taxon>Bacteria</taxon>
        <taxon>Bacillati</taxon>
        <taxon>Actinomycetota</taxon>
        <taxon>Actinomycetes</taxon>
        <taxon>Micrococcales</taxon>
        <taxon>Microbacteriaceae</taxon>
        <taxon>Luethyella</taxon>
    </lineage>
</organism>
<evidence type="ECO:0000313" key="2">
    <source>
        <dbReference type="EMBL" id="MFC6357016.1"/>
    </source>
</evidence>
<feature type="transmembrane region" description="Helical" evidence="1">
    <location>
        <begin position="12"/>
        <end position="32"/>
    </location>
</feature>
<protein>
    <submittedName>
        <fullName evidence="2">Uncharacterized protein</fullName>
    </submittedName>
</protein>
<proteinExistence type="predicted"/>
<reference evidence="3" key="1">
    <citation type="journal article" date="2019" name="Int. J. Syst. Evol. Microbiol.">
        <title>The Global Catalogue of Microorganisms (GCM) 10K type strain sequencing project: providing services to taxonomists for standard genome sequencing and annotation.</title>
        <authorList>
            <consortium name="The Broad Institute Genomics Platform"/>
            <consortium name="The Broad Institute Genome Sequencing Center for Infectious Disease"/>
            <person name="Wu L."/>
            <person name="Ma J."/>
        </authorList>
    </citation>
    <scope>NUCLEOTIDE SEQUENCE [LARGE SCALE GENOMIC DNA]</scope>
    <source>
        <strain evidence="3">CCUG 43304</strain>
    </source>
</reference>
<evidence type="ECO:0000256" key="1">
    <source>
        <dbReference type="SAM" id="Phobius"/>
    </source>
</evidence>
<keyword evidence="3" id="KW-1185">Reference proteome</keyword>
<comment type="caution">
    <text evidence="2">The sequence shown here is derived from an EMBL/GenBank/DDBJ whole genome shotgun (WGS) entry which is preliminary data.</text>
</comment>
<dbReference type="Proteomes" id="UP001596306">
    <property type="component" value="Unassembled WGS sequence"/>
</dbReference>
<gene>
    <name evidence="2" type="ORF">ACFQB0_12955</name>
</gene>
<dbReference type="RefSeq" id="WP_386732336.1">
    <property type="nucleotide sequence ID" value="NZ_JBHSTP010000003.1"/>
</dbReference>
<keyword evidence="1" id="KW-1133">Transmembrane helix</keyword>
<keyword evidence="1" id="KW-0812">Transmembrane</keyword>
<feature type="transmembrane region" description="Helical" evidence="1">
    <location>
        <begin position="38"/>
        <end position="59"/>
    </location>
</feature>
<dbReference type="EMBL" id="JBHSTP010000003">
    <property type="protein sequence ID" value="MFC6357016.1"/>
    <property type="molecule type" value="Genomic_DNA"/>
</dbReference>
<evidence type="ECO:0000313" key="3">
    <source>
        <dbReference type="Proteomes" id="UP001596306"/>
    </source>
</evidence>
<feature type="transmembrane region" description="Helical" evidence="1">
    <location>
        <begin position="71"/>
        <end position="99"/>
    </location>
</feature>
<keyword evidence="1" id="KW-0472">Membrane</keyword>